<dbReference type="EMBL" id="FOVD01000007">
    <property type="protein sequence ID" value="SFN74687.1"/>
    <property type="molecule type" value="Genomic_DNA"/>
</dbReference>
<evidence type="ECO:0000313" key="2">
    <source>
        <dbReference type="Proteomes" id="UP000198769"/>
    </source>
</evidence>
<reference evidence="2" key="1">
    <citation type="submission" date="2016-10" db="EMBL/GenBank/DDBJ databases">
        <authorList>
            <person name="Varghese N."/>
            <person name="Submissions S."/>
        </authorList>
    </citation>
    <scope>NUCLEOTIDE SEQUENCE [LARGE SCALE GENOMIC DNA]</scope>
    <source>
        <strain evidence="2">DSM 25575</strain>
    </source>
</reference>
<dbReference type="Proteomes" id="UP000198769">
    <property type="component" value="Unassembled WGS sequence"/>
</dbReference>
<keyword evidence="2" id="KW-1185">Reference proteome</keyword>
<gene>
    <name evidence="1" type="ORF">SAMN05421594_4093</name>
</gene>
<proteinExistence type="predicted"/>
<dbReference type="AlphaFoldDB" id="A0A1I5BJ31"/>
<organism evidence="1 2">
    <name type="scientific">Chryseobacterium oleae</name>
    <dbReference type="NCBI Taxonomy" id="491207"/>
    <lineage>
        <taxon>Bacteria</taxon>
        <taxon>Pseudomonadati</taxon>
        <taxon>Bacteroidota</taxon>
        <taxon>Flavobacteriia</taxon>
        <taxon>Flavobacteriales</taxon>
        <taxon>Weeksellaceae</taxon>
        <taxon>Chryseobacterium group</taxon>
        <taxon>Chryseobacterium</taxon>
    </lineage>
</organism>
<sequence length="29" mass="3320">MLKLISLLIGYNLAQIFQIKQILFIVTGK</sequence>
<accession>A0A1I5BJ31</accession>
<protein>
    <submittedName>
        <fullName evidence="1">Uncharacterized protein</fullName>
    </submittedName>
</protein>
<name>A0A1I5BJ31_CHROL</name>
<evidence type="ECO:0000313" key="1">
    <source>
        <dbReference type="EMBL" id="SFN74687.1"/>
    </source>
</evidence>